<evidence type="ECO:0000313" key="11">
    <source>
        <dbReference type="EMBL" id="KDN44914.1"/>
    </source>
</evidence>
<organism evidence="11 12">
    <name type="scientific">Tilletiaria anomala (strain ATCC 24038 / CBS 436.72 / UBC 951)</name>
    <dbReference type="NCBI Taxonomy" id="1037660"/>
    <lineage>
        <taxon>Eukaryota</taxon>
        <taxon>Fungi</taxon>
        <taxon>Dikarya</taxon>
        <taxon>Basidiomycota</taxon>
        <taxon>Ustilaginomycotina</taxon>
        <taxon>Exobasidiomycetes</taxon>
        <taxon>Georgefischeriales</taxon>
        <taxon>Tilletiariaceae</taxon>
        <taxon>Tilletiaria</taxon>
    </lineage>
</organism>
<dbReference type="Gene3D" id="3.40.50.300">
    <property type="entry name" value="P-loop containing nucleotide triphosphate hydrolases"/>
    <property type="match status" value="2"/>
</dbReference>
<feature type="transmembrane region" description="Helical" evidence="9">
    <location>
        <begin position="1090"/>
        <end position="1112"/>
    </location>
</feature>
<dbReference type="InterPro" id="IPR029481">
    <property type="entry name" value="ABC_trans_N"/>
</dbReference>
<feature type="transmembrane region" description="Helical" evidence="9">
    <location>
        <begin position="496"/>
        <end position="520"/>
    </location>
</feature>
<dbReference type="Pfam" id="PF06422">
    <property type="entry name" value="PDR_CDR"/>
    <property type="match status" value="1"/>
</dbReference>
<comment type="caution">
    <text evidence="11">The sequence shown here is derived from an EMBL/GenBank/DDBJ whole genome shotgun (WGS) entry which is preliminary data.</text>
</comment>
<accession>A0A066W1I1</accession>
<evidence type="ECO:0000256" key="6">
    <source>
        <dbReference type="ARBA" id="ARBA00022989"/>
    </source>
</evidence>
<feature type="transmembrane region" description="Helical" evidence="9">
    <location>
        <begin position="413"/>
        <end position="434"/>
    </location>
</feature>
<feature type="domain" description="ABC transporter" evidence="10">
    <location>
        <begin position="756"/>
        <end position="993"/>
    </location>
</feature>
<dbReference type="InterPro" id="IPR010929">
    <property type="entry name" value="PDR_CDR_ABC"/>
</dbReference>
<feature type="region of interest" description="Disordered" evidence="8">
    <location>
        <begin position="1427"/>
        <end position="1449"/>
    </location>
</feature>
<dbReference type="PROSITE" id="PS00211">
    <property type="entry name" value="ABC_TRANSPORTER_1"/>
    <property type="match status" value="1"/>
</dbReference>
<dbReference type="GO" id="GO:0140359">
    <property type="term" value="F:ABC-type transporter activity"/>
    <property type="evidence" value="ECO:0007669"/>
    <property type="project" value="InterPro"/>
</dbReference>
<keyword evidence="12" id="KW-1185">Reference proteome</keyword>
<feature type="transmembrane region" description="Helical" evidence="9">
    <location>
        <begin position="454"/>
        <end position="475"/>
    </location>
</feature>
<keyword evidence="5" id="KW-0067">ATP-binding</keyword>
<evidence type="ECO:0000259" key="10">
    <source>
        <dbReference type="PROSITE" id="PS50893"/>
    </source>
</evidence>
<feature type="transmembrane region" description="Helical" evidence="9">
    <location>
        <begin position="1124"/>
        <end position="1143"/>
    </location>
</feature>
<dbReference type="PANTHER" id="PTHR19241">
    <property type="entry name" value="ATP-BINDING CASSETTE TRANSPORTER"/>
    <property type="match status" value="1"/>
</dbReference>
<keyword evidence="4" id="KW-0547">Nucleotide-binding</keyword>
<evidence type="ECO:0000256" key="2">
    <source>
        <dbReference type="ARBA" id="ARBA00022448"/>
    </source>
</evidence>
<dbReference type="InterPro" id="IPR017871">
    <property type="entry name" value="ABC_transporter-like_CS"/>
</dbReference>
<dbReference type="EMBL" id="JMSN01000046">
    <property type="protein sequence ID" value="KDN44914.1"/>
    <property type="molecule type" value="Genomic_DNA"/>
</dbReference>
<dbReference type="InterPro" id="IPR034001">
    <property type="entry name" value="ABCG_PDR_1"/>
</dbReference>
<evidence type="ECO:0000256" key="4">
    <source>
        <dbReference type="ARBA" id="ARBA00022741"/>
    </source>
</evidence>
<dbReference type="Pfam" id="PF00005">
    <property type="entry name" value="ABC_tran"/>
    <property type="match status" value="2"/>
</dbReference>
<evidence type="ECO:0000256" key="7">
    <source>
        <dbReference type="ARBA" id="ARBA00023136"/>
    </source>
</evidence>
<reference evidence="11 12" key="1">
    <citation type="submission" date="2014-05" db="EMBL/GenBank/DDBJ databases">
        <title>Draft genome sequence of a rare smut relative, Tilletiaria anomala UBC 951.</title>
        <authorList>
            <consortium name="DOE Joint Genome Institute"/>
            <person name="Toome M."/>
            <person name="Kuo A."/>
            <person name="Henrissat B."/>
            <person name="Lipzen A."/>
            <person name="Tritt A."/>
            <person name="Yoshinaga Y."/>
            <person name="Zane M."/>
            <person name="Barry K."/>
            <person name="Grigoriev I.V."/>
            <person name="Spatafora J.W."/>
            <person name="Aimea M.C."/>
        </authorList>
    </citation>
    <scope>NUCLEOTIDE SEQUENCE [LARGE SCALE GENOMIC DNA]</scope>
    <source>
        <strain evidence="11 12">UBC 951</strain>
    </source>
</reference>
<dbReference type="InterPro" id="IPR013525">
    <property type="entry name" value="ABC2_TM"/>
</dbReference>
<dbReference type="HOGENOM" id="CLU_000604_35_0_1"/>
<keyword evidence="7 9" id="KW-0472">Membrane</keyword>
<dbReference type="STRING" id="1037660.A0A066W1I1"/>
<dbReference type="InterPro" id="IPR027417">
    <property type="entry name" value="P-loop_NTPase"/>
</dbReference>
<evidence type="ECO:0000256" key="3">
    <source>
        <dbReference type="ARBA" id="ARBA00022692"/>
    </source>
</evidence>
<comment type="subcellular location">
    <subcellularLocation>
        <location evidence="1">Membrane</location>
        <topology evidence="1">Multi-pass membrane protein</topology>
    </subcellularLocation>
</comment>
<dbReference type="GO" id="GO:0005524">
    <property type="term" value="F:ATP binding"/>
    <property type="evidence" value="ECO:0007669"/>
    <property type="project" value="UniProtKB-KW"/>
</dbReference>
<dbReference type="SUPFAM" id="SSF52540">
    <property type="entry name" value="P-loop containing nucleoside triphosphate hydrolases"/>
    <property type="match status" value="2"/>
</dbReference>
<protein>
    <submittedName>
        <fullName evidence="11">Putative SNQ2-ABC transporter</fullName>
    </submittedName>
</protein>
<dbReference type="Pfam" id="PF14510">
    <property type="entry name" value="ABC_trans_N"/>
    <property type="match status" value="1"/>
</dbReference>
<feature type="transmembrane region" description="Helical" evidence="9">
    <location>
        <begin position="670"/>
        <end position="687"/>
    </location>
</feature>
<dbReference type="InParanoid" id="A0A066W1I1"/>
<evidence type="ECO:0000256" key="1">
    <source>
        <dbReference type="ARBA" id="ARBA00004141"/>
    </source>
</evidence>
<feature type="domain" description="ABC transporter" evidence="10">
    <location>
        <begin position="52"/>
        <end position="308"/>
    </location>
</feature>
<evidence type="ECO:0000313" key="12">
    <source>
        <dbReference type="Proteomes" id="UP000027361"/>
    </source>
</evidence>
<dbReference type="GO" id="GO:0016887">
    <property type="term" value="F:ATP hydrolysis activity"/>
    <property type="evidence" value="ECO:0007669"/>
    <property type="project" value="InterPro"/>
</dbReference>
<name>A0A066W1I1_TILAU</name>
<keyword evidence="6 9" id="KW-1133">Transmembrane helix</keyword>
<dbReference type="FunFam" id="3.40.50.300:FF:000054">
    <property type="entry name" value="ABC multidrug transporter atrF"/>
    <property type="match status" value="1"/>
</dbReference>
<feature type="transmembrane region" description="Helical" evidence="9">
    <location>
        <begin position="1231"/>
        <end position="1250"/>
    </location>
</feature>
<dbReference type="CDD" id="cd03232">
    <property type="entry name" value="ABCG_PDR_domain2"/>
    <property type="match status" value="1"/>
</dbReference>
<dbReference type="Proteomes" id="UP000027361">
    <property type="component" value="Unassembled WGS sequence"/>
</dbReference>
<dbReference type="InterPro" id="IPR003593">
    <property type="entry name" value="AAA+_ATPase"/>
</dbReference>
<keyword evidence="3 9" id="KW-0812">Transmembrane</keyword>
<evidence type="ECO:0000256" key="5">
    <source>
        <dbReference type="ARBA" id="ARBA00022840"/>
    </source>
</evidence>
<evidence type="ECO:0000256" key="8">
    <source>
        <dbReference type="SAM" id="MobiDB-lite"/>
    </source>
</evidence>
<feature type="compositionally biased region" description="Polar residues" evidence="8">
    <location>
        <begin position="1433"/>
        <end position="1449"/>
    </location>
</feature>
<dbReference type="SMART" id="SM00382">
    <property type="entry name" value="AAA"/>
    <property type="match status" value="2"/>
</dbReference>
<feature type="transmembrane region" description="Helical" evidence="9">
    <location>
        <begin position="560"/>
        <end position="581"/>
    </location>
</feature>
<dbReference type="FunCoup" id="A0A066W1I1">
    <property type="interactions" value="81"/>
</dbReference>
<evidence type="ECO:0000256" key="9">
    <source>
        <dbReference type="SAM" id="Phobius"/>
    </source>
</evidence>
<dbReference type="Pfam" id="PF01061">
    <property type="entry name" value="ABC2_membrane"/>
    <property type="match status" value="2"/>
</dbReference>
<dbReference type="RefSeq" id="XP_013242981.1">
    <property type="nucleotide sequence ID" value="XM_013387527.1"/>
</dbReference>
<feature type="transmembrane region" description="Helical" evidence="9">
    <location>
        <begin position="532"/>
        <end position="553"/>
    </location>
</feature>
<dbReference type="GeneID" id="25262473"/>
<sequence length="1449" mass="160356">MEVDSTGEADSKRAQQNIPRDMGVAWKNLTVTGVGASATLGSTVGSVLMSPLNFKIMLQALNPPVKEILHNFNGNVRAGEMLLVLGRPGSGCTTFLKMLASYRDGYRSVEGDVLYEGLDHKVVEGPLRGELVYAAEDDVHFASLSVGRTLNFAIGTRAPQAAVRPGFGANRNTRTNYVATMREVIATTLGLKHTYKTPVGNELIRGVSGGEKKRVSIAELLATRARIQIFDNSSRGLDSSTAVEFIQSLRILANTTRTTTIASIYQAGEPIYRLFDKVVVLYAGRTVYFGPVDKAVEYFVEMGYVPHEHQTSSDFLVSVTDPHARIVRNGYKGKVPLTAEEMEAYWCSSEAGRASMEGVDNEIKRMKGISTEEAADYLANARLQKAKGKRKSSPFLLSWSQEIRLCIQRRAQIVAGDMATQIVLVAATAIQGIINGSVFLNLPGDTSGFFSRGGVLFFLLLYNSFMAQAEVGNGYMQRPIVIRHKKFAMVHPSADALANTLLDIPVRLISIIVFDVLLYFMTGLARTADQFFILLATTALLTYTMVAFFRFLAASFRSEANAVLLGGLAIIDFSLYAGYIIPRPSMVWWRWLSYCNPIAFGFEILMANEFRRLRVPCALYIPYGPTYANVPIENKACPTIGAVPGQELIDGNAYIAQSYGYYWSNSRRNVGILIGFWIAFVIFYAVANEFQMDPSASGGVMVFKRGAKKIQDQNELEQAAARNALKEGEHGDVADRLHTDAKEPPTSTDIFAWDHINYDVTIKGGEVRRLLNDVSGYVQPGKMTALMGASGAGKTTLLNVLAQRVDVGVVQGDFLVNGRPLLASFQAQTGYCQQQDNHLPTTTVREALEFSALLRQPTGTKAEKLAYVDEVLEMLDMQDWADALVGEVSQGLSVEQRKRLTIGVELAAKPKLLLFLDEPTSGMDSLAAWSIVRFLKRLANAGQSILCTIHQPSGELFSQFDRLILLKKGGEVVFAGDIHNSKQQCGKLLEYFEPRSGRLCGDDNPAEYILECIGAGAAASTDKNWSAMYKESELYMQMQSDLAKIFARRDDPQFDAKDADLAAKEFATGFFTQLWAVEKRTIMFYWRNPVYIWAKLGLNIVSGVFVGSSFYGQGKKGTIASLQNQIFGVFIGLVLSTSLSQQLQPVFLQMRNLFEARERPSKIYSWPVLVLSALLTELPWNWLGGTLFWIPWQFFIMPWSCFQWFMYSIIFQSYFVTFALAIAALSPNAMVGAIIFSTFFSFVIVFCGVVQPPPLLPHFWRVWMFPLSPFTYLIESLMGNTLAGTPIRCAPYEFSTIVPPAGQTCDQYLGGFSMPLANLSNPNAPRIGVGYYTQEANGCAYCQYREGGDYLSSVNLNAAYRFRDIGILCAYIFFNCLLFFFFFWIFRIASFKKQRNSKLATTMPGNGAQQAVEDTVERGQDRFADTELGAATLSPQATDTGSQAAKSSS</sequence>
<feature type="transmembrane region" description="Helical" evidence="9">
    <location>
        <begin position="1163"/>
        <end position="1183"/>
    </location>
</feature>
<dbReference type="CDD" id="cd03233">
    <property type="entry name" value="ABCG_PDR_domain1"/>
    <property type="match status" value="1"/>
</dbReference>
<dbReference type="OMA" id="AHWRDPT"/>
<dbReference type="GO" id="GO:0016020">
    <property type="term" value="C:membrane"/>
    <property type="evidence" value="ECO:0007669"/>
    <property type="project" value="UniProtKB-SubCell"/>
</dbReference>
<feature type="transmembrane region" description="Helical" evidence="9">
    <location>
        <begin position="1365"/>
        <end position="1386"/>
    </location>
</feature>
<dbReference type="InterPro" id="IPR003439">
    <property type="entry name" value="ABC_transporter-like_ATP-bd"/>
</dbReference>
<dbReference type="PROSITE" id="PS50893">
    <property type="entry name" value="ABC_TRANSPORTER_2"/>
    <property type="match status" value="2"/>
</dbReference>
<proteinExistence type="predicted"/>
<dbReference type="InterPro" id="IPR034003">
    <property type="entry name" value="ABCG_PDR_2"/>
</dbReference>
<dbReference type="OrthoDB" id="245989at2759"/>
<keyword evidence="2" id="KW-0813">Transport</keyword>
<gene>
    <name evidence="11" type="ORF">K437DRAFT_224528</name>
</gene>
<feature type="transmembrane region" description="Helical" evidence="9">
    <location>
        <begin position="1204"/>
        <end position="1225"/>
    </location>
</feature>